<feature type="binding site" evidence="7">
    <location>
        <position position="150"/>
    </location>
    <ligand>
        <name>Fe cation</name>
        <dbReference type="ChEBI" id="CHEBI:24875"/>
    </ligand>
</feature>
<dbReference type="InterPro" id="IPR042098">
    <property type="entry name" value="TauD-like_sf"/>
</dbReference>
<dbReference type="InterPro" id="IPR003819">
    <property type="entry name" value="TauD/TfdA-like"/>
</dbReference>
<proteinExistence type="inferred from homology"/>
<dbReference type="PIRSF" id="PIRSF019543">
    <property type="entry name" value="Clavaminate_syn"/>
    <property type="match status" value="1"/>
</dbReference>
<accession>A0A455SSF1</accession>
<keyword evidence="4" id="KW-0560">Oxidoreductase</keyword>
<dbReference type="GO" id="GO:0005506">
    <property type="term" value="F:iron ion binding"/>
    <property type="evidence" value="ECO:0007669"/>
    <property type="project" value="InterPro"/>
</dbReference>
<dbReference type="Gene3D" id="3.60.130.10">
    <property type="entry name" value="Clavaminate synthase-like"/>
    <property type="match status" value="1"/>
</dbReference>
<keyword evidence="6" id="KW-0045">Antibiotic biosynthesis</keyword>
<evidence type="ECO:0000256" key="2">
    <source>
        <dbReference type="ARBA" id="ARBA00008425"/>
    </source>
</evidence>
<reference evidence="9" key="1">
    <citation type="submission" date="2018-12" db="EMBL/GenBank/DDBJ databases">
        <title>Novel natural products biosynthetic potential of the class Ktedonobacteria.</title>
        <authorList>
            <person name="Zheng Y."/>
            <person name="Saitou A."/>
            <person name="Wang C.M."/>
            <person name="Toyoda A."/>
            <person name="Minakuchi Y."/>
            <person name="Sekiguchi Y."/>
            <person name="Ueda K."/>
            <person name="Takano H."/>
            <person name="Sakai Y."/>
            <person name="Yokota A."/>
            <person name="Yabe S."/>
        </authorList>
    </citation>
    <scope>NUCLEOTIDE SEQUENCE</scope>
    <source>
        <strain evidence="9">COM3</strain>
    </source>
</reference>
<dbReference type="AlphaFoldDB" id="A0A455SSF1"/>
<protein>
    <submittedName>
        <fullName evidence="9">L-asparagine oxygenase</fullName>
    </submittedName>
</protein>
<feature type="binding site" evidence="7">
    <location>
        <position position="148"/>
    </location>
    <ligand>
        <name>Fe cation</name>
        <dbReference type="ChEBI" id="CHEBI:24875"/>
    </ligand>
</feature>
<gene>
    <name evidence="9" type="ORF">KTC_28350</name>
</gene>
<evidence type="ECO:0000256" key="4">
    <source>
        <dbReference type="ARBA" id="ARBA00023002"/>
    </source>
</evidence>
<evidence type="ECO:0000259" key="8">
    <source>
        <dbReference type="Pfam" id="PF02668"/>
    </source>
</evidence>
<dbReference type="GO" id="GO:0017000">
    <property type="term" value="P:antibiotic biosynthetic process"/>
    <property type="evidence" value="ECO:0007669"/>
    <property type="project" value="UniProtKB-KW"/>
</dbReference>
<dbReference type="Pfam" id="PF02668">
    <property type="entry name" value="TauD"/>
    <property type="match status" value="1"/>
</dbReference>
<dbReference type="EMBL" id="AP019376">
    <property type="protein sequence ID" value="BBH88084.1"/>
    <property type="molecule type" value="Genomic_DNA"/>
</dbReference>
<keyword evidence="5 7" id="KW-0408">Iron</keyword>
<sequence>MEKNQFMLTLTDEERTQVEKAIEPFAALSTFPVKDSDFLLEIEIAKRDIPVRIAKALVDFRKNSNDYGTLLLRNLPVDASLPPTPKDGKICPKSTHVSECCLLFLMSFLGQFIAYADEKDGEIIHNICPVPGQEQKQENTGSVLLEFHTENAFHPYKPDYVGLYCLRPDHDLQAKTGTASVRRAINRISSRVLELLRQPLYRNRLAPSFMHNGSAPLYSAPLPILTGDYFEPDLCIDFFSTEALTPVADAALQIFKEALKQVLIQHALEPGDLIIVDNRTAAHTRSAFTPRYDGHDRWLQRLFVVEDFRRSRKSRLDGGHICTPVSIEFSLEGLLPLPVRELEHMS</sequence>
<evidence type="ECO:0000256" key="3">
    <source>
        <dbReference type="ARBA" id="ARBA00022723"/>
    </source>
</evidence>
<dbReference type="PANTHER" id="PTHR10696">
    <property type="entry name" value="GAMMA-BUTYROBETAINE HYDROXYLASE-RELATED"/>
    <property type="match status" value="1"/>
</dbReference>
<evidence type="ECO:0000256" key="6">
    <source>
        <dbReference type="ARBA" id="ARBA00023194"/>
    </source>
</evidence>
<dbReference type="PANTHER" id="PTHR10696:SF56">
    <property type="entry name" value="TAUD_TFDA-LIKE DOMAIN-CONTAINING PROTEIN"/>
    <property type="match status" value="1"/>
</dbReference>
<comment type="cofactor">
    <cofactor evidence="1">
        <name>Fe(2+)</name>
        <dbReference type="ChEBI" id="CHEBI:29033"/>
    </cofactor>
</comment>
<dbReference type="InterPro" id="IPR014503">
    <property type="entry name" value="Clavaminate_syn-like"/>
</dbReference>
<organism evidence="9">
    <name type="scientific">Thermosporothrix sp. COM3</name>
    <dbReference type="NCBI Taxonomy" id="2490863"/>
    <lineage>
        <taxon>Bacteria</taxon>
        <taxon>Bacillati</taxon>
        <taxon>Chloroflexota</taxon>
        <taxon>Ktedonobacteria</taxon>
        <taxon>Ktedonobacterales</taxon>
        <taxon>Thermosporotrichaceae</taxon>
        <taxon>Thermosporothrix</taxon>
    </lineage>
</organism>
<comment type="similarity">
    <text evidence="2">Belongs to the clavaminate synthase family.</text>
</comment>
<evidence type="ECO:0000256" key="5">
    <source>
        <dbReference type="ARBA" id="ARBA00023004"/>
    </source>
</evidence>
<evidence type="ECO:0000313" key="9">
    <source>
        <dbReference type="EMBL" id="BBH88084.1"/>
    </source>
</evidence>
<feature type="binding site" evidence="7">
    <location>
        <position position="283"/>
    </location>
    <ligand>
        <name>Fe cation</name>
        <dbReference type="ChEBI" id="CHEBI:24875"/>
    </ligand>
</feature>
<dbReference type="InterPro" id="IPR050411">
    <property type="entry name" value="AlphaKG_dependent_hydroxylases"/>
</dbReference>
<feature type="domain" description="TauD/TfdA-like" evidence="8">
    <location>
        <begin position="133"/>
        <end position="302"/>
    </location>
</feature>
<keyword evidence="3 7" id="KW-0479">Metal-binding</keyword>
<dbReference type="GO" id="GO:0016491">
    <property type="term" value="F:oxidoreductase activity"/>
    <property type="evidence" value="ECO:0007669"/>
    <property type="project" value="UniProtKB-KW"/>
</dbReference>
<evidence type="ECO:0000256" key="7">
    <source>
        <dbReference type="PIRSR" id="PIRSR019543-2"/>
    </source>
</evidence>
<evidence type="ECO:0000256" key="1">
    <source>
        <dbReference type="ARBA" id="ARBA00001954"/>
    </source>
</evidence>
<dbReference type="SUPFAM" id="SSF51197">
    <property type="entry name" value="Clavaminate synthase-like"/>
    <property type="match status" value="1"/>
</dbReference>
<name>A0A455SSF1_9CHLR</name>